<reference evidence="7 8" key="1">
    <citation type="journal article" date="2015" name="Sci. Rep.">
        <title>Genome of the facultative scuticociliatosis pathogen Pseudocohnilembus persalinus provides insight into its virulence through horizontal gene transfer.</title>
        <authorList>
            <person name="Xiong J."/>
            <person name="Wang G."/>
            <person name="Cheng J."/>
            <person name="Tian M."/>
            <person name="Pan X."/>
            <person name="Warren A."/>
            <person name="Jiang C."/>
            <person name="Yuan D."/>
            <person name="Miao W."/>
        </authorList>
    </citation>
    <scope>NUCLEOTIDE SEQUENCE [LARGE SCALE GENOMIC DNA]</scope>
    <source>
        <strain evidence="7">36N120E</strain>
    </source>
</reference>
<dbReference type="OrthoDB" id="538223at2759"/>
<dbReference type="InterPro" id="IPR036322">
    <property type="entry name" value="WD40_repeat_dom_sf"/>
</dbReference>
<comment type="subcellular location">
    <subcellularLocation>
        <location evidence="1">Nucleus</location>
    </subcellularLocation>
</comment>
<dbReference type="PANTHER" id="PTHR19855:SF11">
    <property type="entry name" value="RIBOSOME BIOGENESIS PROTEIN WDR12"/>
    <property type="match status" value="1"/>
</dbReference>
<dbReference type="InterPro" id="IPR012972">
    <property type="entry name" value="NLE"/>
</dbReference>
<dbReference type="InterPro" id="IPR001680">
    <property type="entry name" value="WD40_rpt"/>
</dbReference>
<dbReference type="Gene3D" id="2.130.10.10">
    <property type="entry name" value="YVTN repeat-like/Quinoprotein amine dehydrogenase"/>
    <property type="match status" value="2"/>
</dbReference>
<evidence type="ECO:0000256" key="2">
    <source>
        <dbReference type="ARBA" id="ARBA00022574"/>
    </source>
</evidence>
<dbReference type="EMBL" id="LDAU01000170">
    <property type="protein sequence ID" value="KRX01534.1"/>
    <property type="molecule type" value="Genomic_DNA"/>
</dbReference>
<evidence type="ECO:0000313" key="7">
    <source>
        <dbReference type="EMBL" id="KRX01534.1"/>
    </source>
</evidence>
<dbReference type="OMA" id="TQEVEYT"/>
<feature type="repeat" description="WD" evidence="5">
    <location>
        <begin position="386"/>
        <end position="428"/>
    </location>
</feature>
<keyword evidence="2 5" id="KW-0853">WD repeat</keyword>
<dbReference type="AlphaFoldDB" id="A0A0V0QH86"/>
<gene>
    <name evidence="7" type="ORF">PPERSA_01437</name>
</gene>
<name>A0A0V0QH86_PSEPJ</name>
<dbReference type="Proteomes" id="UP000054937">
    <property type="component" value="Unassembled WGS sequence"/>
</dbReference>
<evidence type="ECO:0000256" key="5">
    <source>
        <dbReference type="PROSITE-ProRule" id="PRU00221"/>
    </source>
</evidence>
<dbReference type="Pfam" id="PF00400">
    <property type="entry name" value="WD40"/>
    <property type="match status" value="2"/>
</dbReference>
<evidence type="ECO:0000256" key="1">
    <source>
        <dbReference type="ARBA" id="ARBA00004123"/>
    </source>
</evidence>
<dbReference type="GO" id="GO:0005634">
    <property type="term" value="C:nucleus"/>
    <property type="evidence" value="ECO:0007669"/>
    <property type="project" value="UniProtKB-SubCell"/>
</dbReference>
<dbReference type="InterPro" id="IPR015943">
    <property type="entry name" value="WD40/YVTN_repeat-like_dom_sf"/>
</dbReference>
<dbReference type="PANTHER" id="PTHR19855">
    <property type="entry name" value="WD40 REPEAT PROTEIN 12, 37"/>
    <property type="match status" value="1"/>
</dbReference>
<dbReference type="SMART" id="SM00320">
    <property type="entry name" value="WD40"/>
    <property type="match status" value="5"/>
</dbReference>
<dbReference type="PROSITE" id="PS50082">
    <property type="entry name" value="WD_REPEATS_2"/>
    <property type="match status" value="1"/>
</dbReference>
<evidence type="ECO:0000313" key="8">
    <source>
        <dbReference type="Proteomes" id="UP000054937"/>
    </source>
</evidence>
<evidence type="ECO:0000256" key="3">
    <source>
        <dbReference type="ARBA" id="ARBA00022737"/>
    </source>
</evidence>
<protein>
    <submittedName>
        <fullName evidence="7">WD40-repeat-containing domain</fullName>
    </submittedName>
</protein>
<organism evidence="7 8">
    <name type="scientific">Pseudocohnilembus persalinus</name>
    <name type="common">Ciliate</name>
    <dbReference type="NCBI Taxonomy" id="266149"/>
    <lineage>
        <taxon>Eukaryota</taxon>
        <taxon>Sar</taxon>
        <taxon>Alveolata</taxon>
        <taxon>Ciliophora</taxon>
        <taxon>Intramacronucleata</taxon>
        <taxon>Oligohymenophorea</taxon>
        <taxon>Scuticociliatia</taxon>
        <taxon>Philasterida</taxon>
        <taxon>Pseudocohnilembidae</taxon>
        <taxon>Pseudocohnilembus</taxon>
    </lineage>
</organism>
<dbReference type="Pfam" id="PF08154">
    <property type="entry name" value="NLE"/>
    <property type="match status" value="1"/>
</dbReference>
<feature type="domain" description="NLE" evidence="6">
    <location>
        <begin position="27"/>
        <end position="103"/>
    </location>
</feature>
<accession>A0A0V0QH86</accession>
<sequence>MEENKNKVNSNQIEEEEKIFKSIGQEVFCHFKTNLVEKYKIDDSQQYAMKTEFNEKDLSEQVKAILSEENPELEEKMGENFEKISFQFLINGEFLRGNIKSHLLKHKLSSETTITIYYTFGIQKPNEDKKSKEEDWISHLQLLNEFNLNKQSPFVASLFSGDLAFYDQNQDLILRENIIDGSIKQTLCQPMQTQTQKGVQNYITVSACSDETIRVGQLSYAKNKKDTSFKLIAECNGNESTVSCIDVNPLKPYQYCSGSYTGDLSIYNISENNINQAENVYQNKENGKKVKQDLKVIEPIQQSKALHHDNISRCLWKNQNQIYTSSFDHSIKLYDTTKVAQVQSIATKDSAVTTFNFDQDLVISGHEDSYIKTFDMREGKGPVNIFKSHTLWVSDIQKVPINDHQFISCSYDHTIKLWDQRSQFPIFTLKSHHDKIFSVIWNGDSKILSGGSDKEIISHVFPSDPFLQA</sequence>
<comment type="caution">
    <text evidence="7">The sequence shown here is derived from an EMBL/GenBank/DDBJ whole genome shotgun (WGS) entry which is preliminary data.</text>
</comment>
<keyword evidence="4" id="KW-0539">Nucleus</keyword>
<keyword evidence="8" id="KW-1185">Reference proteome</keyword>
<evidence type="ECO:0000259" key="6">
    <source>
        <dbReference type="Pfam" id="PF08154"/>
    </source>
</evidence>
<evidence type="ECO:0000256" key="4">
    <source>
        <dbReference type="ARBA" id="ARBA00023242"/>
    </source>
</evidence>
<dbReference type="InParanoid" id="A0A0V0QH86"/>
<dbReference type="FunCoup" id="A0A0V0QH86">
    <property type="interactions" value="216"/>
</dbReference>
<dbReference type="SUPFAM" id="SSF50978">
    <property type="entry name" value="WD40 repeat-like"/>
    <property type="match status" value="1"/>
</dbReference>
<proteinExistence type="predicted"/>
<keyword evidence="3" id="KW-0677">Repeat</keyword>